<dbReference type="InterPro" id="IPR009091">
    <property type="entry name" value="RCC1/BLIP-II"/>
</dbReference>
<accession>A0A8D2QK05</accession>
<organism evidence="8 9">
    <name type="scientific">Zonotrichia albicollis</name>
    <name type="common">White-throated sparrow</name>
    <name type="synonym">Fringilla albicollis</name>
    <dbReference type="NCBI Taxonomy" id="44394"/>
    <lineage>
        <taxon>Eukaryota</taxon>
        <taxon>Metazoa</taxon>
        <taxon>Chordata</taxon>
        <taxon>Craniata</taxon>
        <taxon>Vertebrata</taxon>
        <taxon>Euteleostomi</taxon>
        <taxon>Archelosauria</taxon>
        <taxon>Archosauria</taxon>
        <taxon>Dinosauria</taxon>
        <taxon>Saurischia</taxon>
        <taxon>Theropoda</taxon>
        <taxon>Coelurosauria</taxon>
        <taxon>Aves</taxon>
        <taxon>Neognathae</taxon>
        <taxon>Neoaves</taxon>
        <taxon>Telluraves</taxon>
        <taxon>Australaves</taxon>
        <taxon>Passeriformes</taxon>
        <taxon>Passerellidae</taxon>
        <taxon>Zonotrichia</taxon>
    </lineage>
</organism>
<reference evidence="8" key="1">
    <citation type="submission" date="2025-08" db="UniProtKB">
        <authorList>
            <consortium name="Ensembl"/>
        </authorList>
    </citation>
    <scope>IDENTIFICATION</scope>
</reference>
<dbReference type="GO" id="GO:0006511">
    <property type="term" value="P:ubiquitin-dependent protein catabolic process"/>
    <property type="evidence" value="ECO:0007669"/>
    <property type="project" value="TreeGrafter"/>
</dbReference>
<evidence type="ECO:0000256" key="1">
    <source>
        <dbReference type="ARBA" id="ARBA00022679"/>
    </source>
</evidence>
<dbReference type="PROSITE" id="PS50237">
    <property type="entry name" value="HECT"/>
    <property type="match status" value="1"/>
</dbReference>
<keyword evidence="1" id="KW-0808">Transferase</keyword>
<keyword evidence="2" id="KW-0677">Repeat</keyword>
<dbReference type="SUPFAM" id="SSF50985">
    <property type="entry name" value="RCC1/BLIP-II"/>
    <property type="match status" value="1"/>
</dbReference>
<dbReference type="Proteomes" id="UP000694413">
    <property type="component" value="Unassembled WGS sequence"/>
</dbReference>
<dbReference type="Pfam" id="PF00632">
    <property type="entry name" value="HECT"/>
    <property type="match status" value="1"/>
</dbReference>
<evidence type="ECO:0000313" key="8">
    <source>
        <dbReference type="Ensembl" id="ENSZALP00000021378.1"/>
    </source>
</evidence>
<keyword evidence="3 4" id="KW-0833">Ubl conjugation pathway</keyword>
<dbReference type="GO" id="GO:0005737">
    <property type="term" value="C:cytoplasm"/>
    <property type="evidence" value="ECO:0007669"/>
    <property type="project" value="TreeGrafter"/>
</dbReference>
<name>A0A8D2QK05_ZONAL</name>
<dbReference type="AlphaFoldDB" id="A0A8D2QK05"/>
<feature type="region of interest" description="Disordered" evidence="6">
    <location>
        <begin position="1"/>
        <end position="24"/>
    </location>
</feature>
<dbReference type="InterPro" id="IPR035983">
    <property type="entry name" value="Hect_E3_ubiquitin_ligase"/>
</dbReference>
<feature type="repeat" description="RCC1" evidence="5">
    <location>
        <begin position="141"/>
        <end position="192"/>
    </location>
</feature>
<dbReference type="CDD" id="cd00078">
    <property type="entry name" value="HECTc"/>
    <property type="match status" value="1"/>
</dbReference>
<dbReference type="FunFam" id="3.30.2410.10:FF:000003">
    <property type="entry name" value="probable E3 ubiquitin-protein ligase HERC4 isoform X1"/>
    <property type="match status" value="1"/>
</dbReference>
<proteinExistence type="predicted"/>
<evidence type="ECO:0000256" key="2">
    <source>
        <dbReference type="ARBA" id="ARBA00022737"/>
    </source>
</evidence>
<evidence type="ECO:0000259" key="7">
    <source>
        <dbReference type="PROSITE" id="PS50237"/>
    </source>
</evidence>
<dbReference type="InterPro" id="IPR058923">
    <property type="entry name" value="RCC1-like_dom"/>
</dbReference>
<dbReference type="InterPro" id="IPR000408">
    <property type="entry name" value="Reg_chr_condens"/>
</dbReference>
<dbReference type="GO" id="GO:0061630">
    <property type="term" value="F:ubiquitin protein ligase activity"/>
    <property type="evidence" value="ECO:0007669"/>
    <property type="project" value="TreeGrafter"/>
</dbReference>
<evidence type="ECO:0000256" key="5">
    <source>
        <dbReference type="PROSITE-ProRule" id="PRU00235"/>
    </source>
</evidence>
<sequence>MAGRRRRPRSRGRGTAESAQSQRNEEVCCSNYDGTHKLILSPSGKLSEHWAKDSGNCPESRLVKELENRIIVQIACGDQHAMALSRGGELFTWGQNIHGQLGVGSHTTLTPKPQLVERLKGIPFAQIAAGGAHSTCVSLSGAVFSWGKNSFGQLGLGDTKDRDCPTYVGALEHWKTVFISCGADHTAVLSKEGLVCTFGAGGCGQLGHNSTQNELLPRMVAELWGARVSHIDCGRQHTLVYVHSLDKFYFFGSDDEGQLEDERKPKQLIPLPIDSPVDTGKSCQKKGASKKGIKITAGVYRSFARCKEGNKNLYLNGIATLNDKEVDAWISNSKCNSIKRNIRLIFSSEACINGSFLDKRDKHFKTSKEVSGVDMSEVKRFYEKISKNQTVYQEVQMEIRNLLESLSSSPISPENFRVYLILPFLLRGEDEGSVLSLIVLAETIMKLQPEDLQTLECLWSNLETSFFKELVILYQRASQEILLSFATGLSRLYNVETGPLQILQMLYQVNSRTGFGVHESIFHIHEVREIINICSFFNILIVPQTLTNYPCIFNKENKICLHITECMALAGFSIISVLRIPEQWNFCVRRQCLLQDIWENLKSASNQDFRKMLKVSFVGEEGMDGGAVSQELFSVAARTLCQPSTVMFCRFTSGLVWFPRQAPSCEDEDIFLLIGTLCGMALFNQRTMPLPFPRALYKKLLGLAPTLEDLEELLPTLGRNLRRTLNGESDDSDLNFTIMEEDSTDIFELKENGANIPVTEDNRKEYVDLYVNYKFNKSVQKPFEDFMQGFLRGCPARNWKIFFPEELQVLLQGQPTFDWHLLEKNVRYTQYTESDQTIRNFWTVFHELPEEKKKMFLVFLSGSDRISGYGLEPFRFCIADAQKENPDESSPSVITCNLTLLLPRYSRKKILKKKLLYAIEHNEGFGCE</sequence>
<dbReference type="PROSITE" id="PS50012">
    <property type="entry name" value="RCC1_3"/>
    <property type="match status" value="3"/>
</dbReference>
<dbReference type="InterPro" id="IPR000569">
    <property type="entry name" value="HECT_dom"/>
</dbReference>
<feature type="active site" description="Glycyl thioester intermediate" evidence="4">
    <location>
        <position position="896"/>
    </location>
</feature>
<dbReference type="PRINTS" id="PR00633">
    <property type="entry name" value="RCCNDNSATION"/>
</dbReference>
<protein>
    <recommendedName>
        <fullName evidence="7">HECT domain-containing protein</fullName>
    </recommendedName>
</protein>
<dbReference type="PANTHER" id="PTHR45622">
    <property type="entry name" value="UBIQUITIN-PROTEIN LIGASE E3A-RELATED"/>
    <property type="match status" value="1"/>
</dbReference>
<reference evidence="8" key="2">
    <citation type="submission" date="2025-09" db="UniProtKB">
        <authorList>
            <consortium name="Ensembl"/>
        </authorList>
    </citation>
    <scope>IDENTIFICATION</scope>
</reference>
<dbReference type="Gene3D" id="3.90.1750.10">
    <property type="entry name" value="Hect, E3 ligase catalytic domains"/>
    <property type="match status" value="1"/>
</dbReference>
<dbReference type="PROSITE" id="PS00626">
    <property type="entry name" value="RCC1_2"/>
    <property type="match status" value="2"/>
</dbReference>
<dbReference type="SUPFAM" id="SSF56204">
    <property type="entry name" value="Hect, E3 ligase catalytic domain"/>
    <property type="match status" value="1"/>
</dbReference>
<feature type="compositionally biased region" description="Basic residues" evidence="6">
    <location>
        <begin position="1"/>
        <end position="12"/>
    </location>
</feature>
<dbReference type="Gene3D" id="3.30.2410.10">
    <property type="entry name" value="Hect, E3 ligase catalytic domain"/>
    <property type="match status" value="1"/>
</dbReference>
<feature type="domain" description="HECT" evidence="7">
    <location>
        <begin position="605"/>
        <end position="928"/>
    </location>
</feature>
<keyword evidence="9" id="KW-1185">Reference proteome</keyword>
<dbReference type="Gene3D" id="3.30.2160.10">
    <property type="entry name" value="Hect, E3 ligase catalytic domain"/>
    <property type="match status" value="1"/>
</dbReference>
<feature type="repeat" description="RCC1" evidence="5">
    <location>
        <begin position="88"/>
        <end position="140"/>
    </location>
</feature>
<dbReference type="PANTHER" id="PTHR45622:SF69">
    <property type="entry name" value="HECT DOMAIN-CONTAINING PROTEIN"/>
    <property type="match status" value="1"/>
</dbReference>
<evidence type="ECO:0000256" key="4">
    <source>
        <dbReference type="PROSITE-ProRule" id="PRU00104"/>
    </source>
</evidence>
<dbReference type="Gene3D" id="2.130.10.30">
    <property type="entry name" value="Regulator of chromosome condensation 1/beta-lactamase-inhibitor protein II"/>
    <property type="match status" value="1"/>
</dbReference>
<dbReference type="SMART" id="SM00119">
    <property type="entry name" value="HECTc"/>
    <property type="match status" value="1"/>
</dbReference>
<evidence type="ECO:0000256" key="3">
    <source>
        <dbReference type="ARBA" id="ARBA00022786"/>
    </source>
</evidence>
<evidence type="ECO:0000256" key="6">
    <source>
        <dbReference type="SAM" id="MobiDB-lite"/>
    </source>
</evidence>
<dbReference type="InterPro" id="IPR051709">
    <property type="entry name" value="Ub-ligase/GTPase-reg"/>
</dbReference>
<dbReference type="Ensembl" id="ENSZALT00000027908.1">
    <property type="protein sequence ID" value="ENSZALP00000021378.1"/>
    <property type="gene ID" value="ENSZALG00000016741.1"/>
</dbReference>
<dbReference type="GO" id="GO:0016567">
    <property type="term" value="P:protein ubiquitination"/>
    <property type="evidence" value="ECO:0007669"/>
    <property type="project" value="TreeGrafter"/>
</dbReference>
<dbReference type="Pfam" id="PF25390">
    <property type="entry name" value="WD40_RLD"/>
    <property type="match status" value="1"/>
</dbReference>
<evidence type="ECO:0000313" key="9">
    <source>
        <dbReference type="Proteomes" id="UP000694413"/>
    </source>
</evidence>
<feature type="repeat" description="RCC1" evidence="5">
    <location>
        <begin position="193"/>
        <end position="244"/>
    </location>
</feature>